<dbReference type="SUPFAM" id="SSF53756">
    <property type="entry name" value="UDP-Glycosyltransferase/glycogen phosphorylase"/>
    <property type="match status" value="1"/>
</dbReference>
<dbReference type="PANTHER" id="PTHR45947:SF3">
    <property type="entry name" value="SULFOQUINOVOSYL TRANSFERASE SQD2"/>
    <property type="match status" value="1"/>
</dbReference>
<organism evidence="3 4">
    <name type="scientific">Rhodopirellula halodulae</name>
    <dbReference type="NCBI Taxonomy" id="2894198"/>
    <lineage>
        <taxon>Bacteria</taxon>
        <taxon>Pseudomonadati</taxon>
        <taxon>Planctomycetota</taxon>
        <taxon>Planctomycetia</taxon>
        <taxon>Pirellulales</taxon>
        <taxon>Pirellulaceae</taxon>
        <taxon>Rhodopirellula</taxon>
    </lineage>
</organism>
<dbReference type="PANTHER" id="PTHR45947">
    <property type="entry name" value="SULFOQUINOVOSYL TRANSFERASE SQD2"/>
    <property type="match status" value="1"/>
</dbReference>
<dbReference type="RefSeq" id="WP_230270599.1">
    <property type="nucleotide sequence ID" value="NZ_JAJKFW010000003.1"/>
</dbReference>
<dbReference type="CDD" id="cd03801">
    <property type="entry name" value="GT4_PimA-like"/>
    <property type="match status" value="1"/>
</dbReference>
<dbReference type="Pfam" id="PF00534">
    <property type="entry name" value="Glycos_transf_1"/>
    <property type="match status" value="1"/>
</dbReference>
<dbReference type="EMBL" id="JAJKFW010000003">
    <property type="protein sequence ID" value="MCC9640872.1"/>
    <property type="molecule type" value="Genomic_DNA"/>
</dbReference>
<feature type="domain" description="Glycosyltransferase subfamily 4-like N-terminal" evidence="2">
    <location>
        <begin position="153"/>
        <end position="217"/>
    </location>
</feature>
<dbReference type="InterPro" id="IPR028098">
    <property type="entry name" value="Glyco_trans_4-like_N"/>
</dbReference>
<name>A0ABS8NBC8_9BACT</name>
<dbReference type="Proteomes" id="UP001430306">
    <property type="component" value="Unassembled WGS sequence"/>
</dbReference>
<evidence type="ECO:0000259" key="2">
    <source>
        <dbReference type="Pfam" id="PF13439"/>
    </source>
</evidence>
<keyword evidence="4" id="KW-1185">Reference proteome</keyword>
<dbReference type="Pfam" id="PF13439">
    <property type="entry name" value="Glyco_transf_4"/>
    <property type="match status" value="1"/>
</dbReference>
<sequence length="415" mass="45799">MSSRTWHVVQPGARMHYAVPSSFEKRNRLTLLHTDLSVPDWLPRNVARISKKHGKALERFVVASIAPERVKAHTLAGLKFRMRNRRHGVGTKYYDACVQLTKSISSGVFPTASTESVYAFDTAALEVFENWKSSTGLKILEQCVAPRAAQRAVYHATNNGHASKNFERMLDLFERRERIEWELADCIIAPSEFVRNALAEQGVAIEKIRLVPYGVDPPPGHVVASAVEARSKSARNEIRIFFAGALSLRKGINEINRLSRHPMLKNCRFAVAGRHTIESSKIKWPANVTILGPIAKSEMSREYAAADIFLLPSYLEGSATVTYEAMGWGLPIVTTPNSGSVIRDGVDGYLCGPGDVEAMAERLHALANCESLRNSMGVSARQQIVRAFSADSYGDRLNEAIDSLSSTPHSLTGKP</sequence>
<comment type="caution">
    <text evidence="3">The sequence shown here is derived from an EMBL/GenBank/DDBJ whole genome shotgun (WGS) entry which is preliminary data.</text>
</comment>
<proteinExistence type="predicted"/>
<protein>
    <submittedName>
        <fullName evidence="3">Glycosyltransferase family 4 protein</fullName>
    </submittedName>
</protein>
<feature type="domain" description="Glycosyl transferase family 1" evidence="1">
    <location>
        <begin position="232"/>
        <end position="382"/>
    </location>
</feature>
<evidence type="ECO:0000313" key="3">
    <source>
        <dbReference type="EMBL" id="MCC9640872.1"/>
    </source>
</evidence>
<dbReference type="InterPro" id="IPR001296">
    <property type="entry name" value="Glyco_trans_1"/>
</dbReference>
<accession>A0ABS8NBC8</accession>
<evidence type="ECO:0000259" key="1">
    <source>
        <dbReference type="Pfam" id="PF00534"/>
    </source>
</evidence>
<evidence type="ECO:0000313" key="4">
    <source>
        <dbReference type="Proteomes" id="UP001430306"/>
    </source>
</evidence>
<dbReference type="InterPro" id="IPR050194">
    <property type="entry name" value="Glycosyltransferase_grp1"/>
</dbReference>
<gene>
    <name evidence="3" type="ORF">LOC71_01195</name>
</gene>
<dbReference type="Gene3D" id="3.40.50.2000">
    <property type="entry name" value="Glycogen Phosphorylase B"/>
    <property type="match status" value="2"/>
</dbReference>
<reference evidence="3" key="1">
    <citation type="submission" date="2021-11" db="EMBL/GenBank/DDBJ databases">
        <title>Genome sequence.</title>
        <authorList>
            <person name="Sun Q."/>
        </authorList>
    </citation>
    <scope>NUCLEOTIDE SEQUENCE</scope>
    <source>
        <strain evidence="3">JC740</strain>
    </source>
</reference>